<evidence type="ECO:0000256" key="2">
    <source>
        <dbReference type="ARBA" id="ARBA00022862"/>
    </source>
</evidence>
<dbReference type="GO" id="GO:0008379">
    <property type="term" value="F:thioredoxin peroxidase activity"/>
    <property type="evidence" value="ECO:0007669"/>
    <property type="project" value="UniProtKB-UniRule"/>
</dbReference>
<reference evidence="8" key="1">
    <citation type="submission" date="2018-01" db="EMBL/GenBank/DDBJ databases">
        <authorList>
            <person name="Li J."/>
        </authorList>
    </citation>
    <scope>NUCLEOTIDE SEQUENCE [LARGE SCALE GENOMIC DNA]</scope>
    <source>
        <strain evidence="8">2184</strain>
    </source>
</reference>
<name>A0A2S0WH30_9CORY</name>
<dbReference type="EC" id="1.11.1.24" evidence="6"/>
<dbReference type="PROSITE" id="PS01265">
    <property type="entry name" value="TPX"/>
    <property type="match status" value="1"/>
</dbReference>
<comment type="miscellaneous">
    <text evidence="6">The active site is a conserved redox-active cysteine residue, the peroxidatic cysteine (C(P)), which makes the nucleophilic attack on the peroxide substrate. The peroxide oxidizes the C(P)-SH to cysteine sulfenic acid (C(P)-SOH), which then reacts with another cysteine residue, the resolving cysteine (C(R)), to form a disulfide bridge. The disulfide is subsequently reduced by an appropriate electron donor to complete the catalytic cycle. In this atypical 2-Cys peroxiredoxin, C(R) is present in the same subunit to form an intramolecular disulfide. The disulfide is subsequently reduced by thioredoxin.</text>
</comment>
<gene>
    <name evidence="6" type="primary">tpx</name>
    <name evidence="7" type="ORF">C3E79_06160</name>
</gene>
<dbReference type="InterPro" id="IPR013740">
    <property type="entry name" value="Redoxin"/>
</dbReference>
<dbReference type="AlphaFoldDB" id="A0A2S0WH30"/>
<keyword evidence="4 6" id="KW-1015">Disulfide bond</keyword>
<dbReference type="Proteomes" id="UP000244754">
    <property type="component" value="Chromosome"/>
</dbReference>
<dbReference type="EMBL" id="CP026948">
    <property type="protein sequence ID" value="AWB85081.1"/>
    <property type="molecule type" value="Genomic_DNA"/>
</dbReference>
<dbReference type="PANTHER" id="PTHR43110:SF1">
    <property type="entry name" value="THIOL PEROXIDASE"/>
    <property type="match status" value="1"/>
</dbReference>
<proteinExistence type="inferred from homology"/>
<protein>
    <recommendedName>
        <fullName evidence="6">Thiol peroxidase</fullName>
        <shortName evidence="6">Tpx</shortName>
        <ecNumber evidence="6">1.11.1.24</ecNumber>
    </recommendedName>
    <alternativeName>
        <fullName evidence="6">Peroxiredoxin tpx</fullName>
        <shortName evidence="6">Prx</shortName>
    </alternativeName>
    <alternativeName>
        <fullName evidence="6">Thioredoxin peroxidase</fullName>
    </alternativeName>
    <alternativeName>
        <fullName evidence="6">Thioredoxin-dependent peroxiredoxin</fullName>
    </alternativeName>
</protein>
<organism evidence="7 8">
    <name type="scientific">Corynebacterium liangguodongii</name>
    <dbReference type="NCBI Taxonomy" id="2079535"/>
    <lineage>
        <taxon>Bacteria</taxon>
        <taxon>Bacillati</taxon>
        <taxon>Actinomycetota</taxon>
        <taxon>Actinomycetes</taxon>
        <taxon>Mycobacteriales</taxon>
        <taxon>Corynebacteriaceae</taxon>
        <taxon>Corynebacterium</taxon>
    </lineage>
</organism>
<dbReference type="RefSeq" id="WP_108405089.1">
    <property type="nucleotide sequence ID" value="NZ_CP026948.1"/>
</dbReference>
<keyword evidence="1 6" id="KW-0575">Peroxidase</keyword>
<keyword evidence="8" id="KW-1185">Reference proteome</keyword>
<keyword evidence="3 6" id="KW-0560">Oxidoreductase</keyword>
<dbReference type="Gene3D" id="3.40.30.10">
    <property type="entry name" value="Glutaredoxin"/>
    <property type="match status" value="1"/>
</dbReference>
<comment type="function">
    <text evidence="6">Thiol-specific peroxidase that catalyzes the reduction of hydrogen peroxide and organic hydroperoxides to water and alcohols, respectively. Plays a role in cell protection against oxidative stress by detoxifying peroxides.</text>
</comment>
<dbReference type="CDD" id="cd03014">
    <property type="entry name" value="PRX_Atyp2cys"/>
    <property type="match status" value="1"/>
</dbReference>
<evidence type="ECO:0000256" key="3">
    <source>
        <dbReference type="ARBA" id="ARBA00023002"/>
    </source>
</evidence>
<keyword evidence="2 6" id="KW-0049">Antioxidant</keyword>
<sequence length="166" mass="17363">MATVTVKGNETTTSGDLPPVGEQLPAFELLGHDLSPITGADFSGKQLVLNIFPSLDTGVCAQSVRTFNKLAAGLDNTAVLCVSEDLPFAQQRFCAAEGIDNVTAASAFRSSFGEDFGVRLEGTPMKGLLARAVVVTDAAHNVIYTELVSEIGNEPDYDAAQAALKA</sequence>
<dbReference type="InterPro" id="IPR050455">
    <property type="entry name" value="Tpx_Peroxidase_subfamily"/>
</dbReference>
<dbReference type="HAMAP" id="MF_00269">
    <property type="entry name" value="Tpx"/>
    <property type="match status" value="1"/>
</dbReference>
<comment type="subunit">
    <text evidence="6">Homodimer.</text>
</comment>
<evidence type="ECO:0000256" key="5">
    <source>
        <dbReference type="ARBA" id="ARBA00023284"/>
    </source>
</evidence>
<dbReference type="InterPro" id="IPR018219">
    <property type="entry name" value="Tpx_CS"/>
</dbReference>
<evidence type="ECO:0000256" key="4">
    <source>
        <dbReference type="ARBA" id="ARBA00023157"/>
    </source>
</evidence>
<comment type="catalytic activity">
    <reaction evidence="6">
        <text>a hydroperoxide + [thioredoxin]-dithiol = an alcohol + [thioredoxin]-disulfide + H2O</text>
        <dbReference type="Rhea" id="RHEA:62620"/>
        <dbReference type="Rhea" id="RHEA-COMP:10698"/>
        <dbReference type="Rhea" id="RHEA-COMP:10700"/>
        <dbReference type="ChEBI" id="CHEBI:15377"/>
        <dbReference type="ChEBI" id="CHEBI:29950"/>
        <dbReference type="ChEBI" id="CHEBI:30879"/>
        <dbReference type="ChEBI" id="CHEBI:35924"/>
        <dbReference type="ChEBI" id="CHEBI:50058"/>
        <dbReference type="EC" id="1.11.1.24"/>
    </reaction>
</comment>
<dbReference type="SUPFAM" id="SSF52833">
    <property type="entry name" value="Thioredoxin-like"/>
    <property type="match status" value="1"/>
</dbReference>
<evidence type="ECO:0000313" key="8">
    <source>
        <dbReference type="Proteomes" id="UP000244754"/>
    </source>
</evidence>
<feature type="active site" description="Cysteine sulfenic acid (-SOH) intermediate" evidence="6">
    <location>
        <position position="60"/>
    </location>
</feature>
<dbReference type="KEGG" id="clia:C3E79_06160"/>
<dbReference type="InterPro" id="IPR002065">
    <property type="entry name" value="TPX"/>
</dbReference>
<dbReference type="Pfam" id="PF08534">
    <property type="entry name" value="Redoxin"/>
    <property type="match status" value="1"/>
</dbReference>
<keyword evidence="5 6" id="KW-0676">Redox-active center</keyword>
<evidence type="ECO:0000256" key="6">
    <source>
        <dbReference type="HAMAP-Rule" id="MF_00269"/>
    </source>
</evidence>
<comment type="similarity">
    <text evidence="6">Belongs to the peroxiredoxin family. Tpx subfamily.</text>
</comment>
<dbReference type="InterPro" id="IPR036249">
    <property type="entry name" value="Thioredoxin-like_sf"/>
</dbReference>
<evidence type="ECO:0000313" key="7">
    <source>
        <dbReference type="EMBL" id="AWB85081.1"/>
    </source>
</evidence>
<accession>A0A2S0WH30</accession>
<dbReference type="InterPro" id="IPR013766">
    <property type="entry name" value="Thioredoxin_domain"/>
</dbReference>
<feature type="disulfide bond" description="Redox-active" evidence="6">
    <location>
        <begin position="60"/>
        <end position="94"/>
    </location>
</feature>
<evidence type="ECO:0000256" key="1">
    <source>
        <dbReference type="ARBA" id="ARBA00022559"/>
    </source>
</evidence>
<dbReference type="PANTHER" id="PTHR43110">
    <property type="entry name" value="THIOL PEROXIDASE"/>
    <property type="match status" value="1"/>
</dbReference>
<dbReference type="NCBIfam" id="NF001808">
    <property type="entry name" value="PRK00522.1"/>
    <property type="match status" value="1"/>
</dbReference>
<dbReference type="PROSITE" id="PS51352">
    <property type="entry name" value="THIOREDOXIN_2"/>
    <property type="match status" value="1"/>
</dbReference>
<dbReference type="OrthoDB" id="9781543at2"/>